<dbReference type="PANTHER" id="PTHR31286">
    <property type="entry name" value="GLYCINE-RICH CELL WALL STRUCTURAL PROTEIN 1.8-LIKE"/>
    <property type="match status" value="1"/>
</dbReference>
<accession>A0AAP0P858</accession>
<name>A0AAP0P858_9MAGN</name>
<reference evidence="1 2" key="1">
    <citation type="submission" date="2024-01" db="EMBL/GenBank/DDBJ databases">
        <title>Genome assemblies of Stephania.</title>
        <authorList>
            <person name="Yang L."/>
        </authorList>
    </citation>
    <scope>NUCLEOTIDE SEQUENCE [LARGE SCALE GENOMIC DNA]</scope>
    <source>
        <strain evidence="1">YNDBR</strain>
        <tissue evidence="1">Leaf</tissue>
    </source>
</reference>
<dbReference type="EMBL" id="JBBNAF010000006">
    <property type="protein sequence ID" value="KAK9134618.1"/>
    <property type="molecule type" value="Genomic_DNA"/>
</dbReference>
<evidence type="ECO:0000313" key="1">
    <source>
        <dbReference type="EMBL" id="KAK9134618.1"/>
    </source>
</evidence>
<dbReference type="PANTHER" id="PTHR31286:SF99">
    <property type="entry name" value="DUF4283 DOMAIN-CONTAINING PROTEIN"/>
    <property type="match status" value="1"/>
</dbReference>
<dbReference type="Proteomes" id="UP001420932">
    <property type="component" value="Unassembled WGS sequence"/>
</dbReference>
<gene>
    <name evidence="1" type="ORF">Syun_013948</name>
</gene>
<organism evidence="1 2">
    <name type="scientific">Stephania yunnanensis</name>
    <dbReference type="NCBI Taxonomy" id="152371"/>
    <lineage>
        <taxon>Eukaryota</taxon>
        <taxon>Viridiplantae</taxon>
        <taxon>Streptophyta</taxon>
        <taxon>Embryophyta</taxon>
        <taxon>Tracheophyta</taxon>
        <taxon>Spermatophyta</taxon>
        <taxon>Magnoliopsida</taxon>
        <taxon>Ranunculales</taxon>
        <taxon>Menispermaceae</taxon>
        <taxon>Menispermoideae</taxon>
        <taxon>Cissampelideae</taxon>
        <taxon>Stephania</taxon>
    </lineage>
</organism>
<dbReference type="AlphaFoldDB" id="A0AAP0P858"/>
<evidence type="ECO:0000313" key="2">
    <source>
        <dbReference type="Proteomes" id="UP001420932"/>
    </source>
</evidence>
<comment type="caution">
    <text evidence="1">The sequence shown here is derived from an EMBL/GenBank/DDBJ whole genome shotgun (WGS) entry which is preliminary data.</text>
</comment>
<protein>
    <submittedName>
        <fullName evidence="1">Uncharacterized protein</fullName>
    </submittedName>
</protein>
<proteinExistence type="predicted"/>
<dbReference type="InterPro" id="IPR040256">
    <property type="entry name" value="At4g02000-like"/>
</dbReference>
<sequence>MDASAPNVDACLRFSNLPLNYYHESILMRIGDGIAKIVKVDMNTTVAQICHFARVAILLDLSKPLISKFKLDGGWQRFEYEGLPYIYYKYGKVGYHVVGCPTVLKPVEDLSIPKERNNSNESLAALPSVKASAEENSLFGTWGACSSLFLRSIKDLIMWHKPEVLVISEPRTSGSKARSIARNLGFNNCFIVEAEGFSGASGSCGVILR</sequence>
<keyword evidence="2" id="KW-1185">Reference proteome</keyword>